<feature type="transmembrane region" description="Helical" evidence="8">
    <location>
        <begin position="162"/>
        <end position="182"/>
    </location>
</feature>
<name>A0A427XV00_9TREE</name>
<protein>
    <recommendedName>
        <fullName evidence="11">Major facilitator superfamily (MFS) profile domain-containing protein</fullName>
    </recommendedName>
</protein>
<feature type="transmembrane region" description="Helical" evidence="8">
    <location>
        <begin position="194"/>
        <end position="217"/>
    </location>
</feature>
<feature type="transmembrane region" description="Helical" evidence="8">
    <location>
        <begin position="340"/>
        <end position="362"/>
    </location>
</feature>
<dbReference type="SUPFAM" id="SSF103473">
    <property type="entry name" value="MFS general substrate transporter"/>
    <property type="match status" value="1"/>
</dbReference>
<dbReference type="FunFam" id="1.20.1250.20:FF:000065">
    <property type="entry name" value="Putative MFS pantothenate transporter"/>
    <property type="match status" value="1"/>
</dbReference>
<gene>
    <name evidence="9" type="ORF">EHS24_007656</name>
</gene>
<evidence type="ECO:0000256" key="2">
    <source>
        <dbReference type="ARBA" id="ARBA00022448"/>
    </source>
</evidence>
<dbReference type="GO" id="GO:0005886">
    <property type="term" value="C:plasma membrane"/>
    <property type="evidence" value="ECO:0007669"/>
    <property type="project" value="TreeGrafter"/>
</dbReference>
<feature type="transmembrane region" description="Helical" evidence="8">
    <location>
        <begin position="400"/>
        <end position="422"/>
    </location>
</feature>
<reference evidence="9 10" key="1">
    <citation type="submission" date="2018-11" db="EMBL/GenBank/DDBJ databases">
        <title>Genome sequence of Apiotrichum porosum DSM 27194.</title>
        <authorList>
            <person name="Aliyu H."/>
            <person name="Gorte O."/>
            <person name="Ochsenreither K."/>
        </authorList>
    </citation>
    <scope>NUCLEOTIDE SEQUENCE [LARGE SCALE GENOMIC DNA]</scope>
    <source>
        <strain evidence="9 10">DSM 27194</strain>
    </source>
</reference>
<keyword evidence="5 8" id="KW-0472">Membrane</keyword>
<evidence type="ECO:0000256" key="5">
    <source>
        <dbReference type="ARBA" id="ARBA00023136"/>
    </source>
</evidence>
<comment type="subcellular location">
    <subcellularLocation>
        <location evidence="1">Membrane</location>
        <topology evidence="1">Multi-pass membrane protein</topology>
    </subcellularLocation>
</comment>
<feature type="region of interest" description="Disordered" evidence="7">
    <location>
        <begin position="474"/>
        <end position="500"/>
    </location>
</feature>
<sequence length="500" mass="56109">MGARRDKIETIFWGTPPKDPKERKLLVKLDLAILSYICLNYWINYVDRANFANAYVTGMQQAVGFAGNQYTLANSCFTAGYIVGQWPSAVILASGRFPPRFYFPLCCLAWGLCTLGMAFVTTPHQVMAVRFVQAIFEASTFSGSHYILGTWYRDNELGKRTAVFTSAAQFGTFFSGIMQGAIKSSLDGRHGKAGWQWLFIINFAMTVVIALHGFFFFPDTPHTSKAFWLSEEEREMCRTRIPYQEHYVITWARFRQSITKVVTTWRFSLFVLLFTFSATAFEKTGVYSEFLFWVKSVKNADGTARYTASQVNYYPTIQTAVAIVGTYLMTVYCDHTGHRFFANVIMYAAVLISSAMLLAWNIGIPGHFFAYSISGIGYAGQASNFSWANSSTRDDEMLRSLTLFSMNLGSNLWALWYGIAIWPVVDQPKFRNGQIATIVTGAASVGVAGAIAYCARRWPAPMPQDNYEAEVVEKGIQPKASAEDDKHPEVTDVVAAEDRR</sequence>
<feature type="transmembrane region" description="Helical" evidence="8">
    <location>
        <begin position="263"/>
        <end position="281"/>
    </location>
</feature>
<dbReference type="OrthoDB" id="3639251at2759"/>
<keyword evidence="4 8" id="KW-1133">Transmembrane helix</keyword>
<dbReference type="GO" id="GO:0015233">
    <property type="term" value="F:pantothenate transmembrane transporter activity"/>
    <property type="evidence" value="ECO:0007669"/>
    <property type="project" value="TreeGrafter"/>
</dbReference>
<dbReference type="PANTHER" id="PTHR43791">
    <property type="entry name" value="PERMEASE-RELATED"/>
    <property type="match status" value="1"/>
</dbReference>
<dbReference type="Proteomes" id="UP000279236">
    <property type="component" value="Unassembled WGS sequence"/>
</dbReference>
<dbReference type="PANTHER" id="PTHR43791:SF4">
    <property type="entry name" value="PANTOTHENATE TRANSPORTER FEN2"/>
    <property type="match status" value="1"/>
</dbReference>
<evidence type="ECO:0000256" key="6">
    <source>
        <dbReference type="ARBA" id="ARBA00037968"/>
    </source>
</evidence>
<evidence type="ECO:0000256" key="7">
    <source>
        <dbReference type="SAM" id="MobiDB-lite"/>
    </source>
</evidence>
<dbReference type="EMBL" id="RSCE01000005">
    <property type="protein sequence ID" value="RSH82662.1"/>
    <property type="molecule type" value="Genomic_DNA"/>
</dbReference>
<organism evidence="9 10">
    <name type="scientific">Apiotrichum porosum</name>
    <dbReference type="NCBI Taxonomy" id="105984"/>
    <lineage>
        <taxon>Eukaryota</taxon>
        <taxon>Fungi</taxon>
        <taxon>Dikarya</taxon>
        <taxon>Basidiomycota</taxon>
        <taxon>Agaricomycotina</taxon>
        <taxon>Tremellomycetes</taxon>
        <taxon>Trichosporonales</taxon>
        <taxon>Trichosporonaceae</taxon>
        <taxon>Apiotrichum</taxon>
    </lineage>
</organism>
<comment type="similarity">
    <text evidence="6">Belongs to the major facilitator superfamily. Allantoate permease family.</text>
</comment>
<feature type="transmembrane region" description="Helical" evidence="8">
    <location>
        <begin position="368"/>
        <end position="388"/>
    </location>
</feature>
<keyword evidence="2" id="KW-0813">Transport</keyword>
<evidence type="ECO:0000256" key="4">
    <source>
        <dbReference type="ARBA" id="ARBA00022989"/>
    </source>
</evidence>
<feature type="compositionally biased region" description="Basic and acidic residues" evidence="7">
    <location>
        <begin position="481"/>
        <end position="500"/>
    </location>
</feature>
<feature type="transmembrane region" description="Helical" evidence="8">
    <location>
        <begin position="313"/>
        <end position="333"/>
    </location>
</feature>
<dbReference type="GO" id="GO:0098717">
    <property type="term" value="P:pantothenate import across plasma membrane"/>
    <property type="evidence" value="ECO:0007669"/>
    <property type="project" value="TreeGrafter"/>
</dbReference>
<dbReference type="AlphaFoldDB" id="A0A427XV00"/>
<keyword evidence="10" id="KW-1185">Reference proteome</keyword>
<feature type="transmembrane region" description="Helical" evidence="8">
    <location>
        <begin position="434"/>
        <end position="455"/>
    </location>
</feature>
<dbReference type="GeneID" id="39592199"/>
<evidence type="ECO:0000256" key="8">
    <source>
        <dbReference type="SAM" id="Phobius"/>
    </source>
</evidence>
<proteinExistence type="inferred from homology"/>
<evidence type="ECO:0000313" key="10">
    <source>
        <dbReference type="Proteomes" id="UP000279236"/>
    </source>
</evidence>
<dbReference type="InterPro" id="IPR011701">
    <property type="entry name" value="MFS"/>
</dbReference>
<keyword evidence="3 8" id="KW-0812">Transmembrane</keyword>
<comment type="caution">
    <text evidence="9">The sequence shown here is derived from an EMBL/GenBank/DDBJ whole genome shotgun (WGS) entry which is preliminary data.</text>
</comment>
<accession>A0A427XV00</accession>
<feature type="transmembrane region" description="Helical" evidence="8">
    <location>
        <begin position="101"/>
        <end position="120"/>
    </location>
</feature>
<dbReference type="Pfam" id="PF07690">
    <property type="entry name" value="MFS_1"/>
    <property type="match status" value="1"/>
</dbReference>
<dbReference type="InterPro" id="IPR036259">
    <property type="entry name" value="MFS_trans_sf"/>
</dbReference>
<evidence type="ECO:0000256" key="1">
    <source>
        <dbReference type="ARBA" id="ARBA00004141"/>
    </source>
</evidence>
<dbReference type="RefSeq" id="XP_028476894.1">
    <property type="nucleotide sequence ID" value="XM_028623001.1"/>
</dbReference>
<evidence type="ECO:0000313" key="9">
    <source>
        <dbReference type="EMBL" id="RSH82662.1"/>
    </source>
</evidence>
<evidence type="ECO:0000256" key="3">
    <source>
        <dbReference type="ARBA" id="ARBA00022692"/>
    </source>
</evidence>
<dbReference type="Gene3D" id="1.20.1250.20">
    <property type="entry name" value="MFS general substrate transporter like domains"/>
    <property type="match status" value="1"/>
</dbReference>
<evidence type="ECO:0008006" key="11">
    <source>
        <dbReference type="Google" id="ProtNLM"/>
    </source>
</evidence>